<dbReference type="PRINTS" id="PR01438">
    <property type="entry name" value="UNVRSLSTRESS"/>
</dbReference>
<evidence type="ECO:0000256" key="2">
    <source>
        <dbReference type="PIRNR" id="PIRNR006276"/>
    </source>
</evidence>
<dbReference type="InterPro" id="IPR006016">
    <property type="entry name" value="UspA"/>
</dbReference>
<dbReference type="SUPFAM" id="SSF52402">
    <property type="entry name" value="Adenine nucleotide alpha hydrolases-like"/>
    <property type="match status" value="1"/>
</dbReference>
<accession>A0AAE6JKR6</accession>
<dbReference type="CDD" id="cd00293">
    <property type="entry name" value="USP-like"/>
    <property type="match status" value="1"/>
</dbReference>
<evidence type="ECO:0000313" key="5">
    <source>
        <dbReference type="EMBL" id="QTE50852.1"/>
    </source>
</evidence>
<dbReference type="Pfam" id="PF00582">
    <property type="entry name" value="Usp"/>
    <property type="match status" value="1"/>
</dbReference>
<evidence type="ECO:0000256" key="1">
    <source>
        <dbReference type="ARBA" id="ARBA00008791"/>
    </source>
</evidence>
<evidence type="ECO:0000313" key="4">
    <source>
        <dbReference type="EMBL" id="QEM06615.1"/>
    </source>
</evidence>
<sequence>MKYKRILIVADDSPSSLKAARYGYDLAKQLHAKVALLGVLDRTMAEGNVDAGIFPEQALHDLRKNMKKFLQGVEKDYADDVDTEIFTPEGDVKEVCLQMAKEWDAQLIVAGTHGRKGLNRLLMGSMAEGILRDSEVPVFIVPMDKK</sequence>
<gene>
    <name evidence="4" type="ORF">DIU31_025045</name>
    <name evidence="5" type="ORF">J3L21_02380</name>
</gene>
<reference evidence="4 6" key="1">
    <citation type="submission" date="2019-08" db="EMBL/GenBank/DDBJ databases">
        <title>Comparative genome analysis confer to the adaptation heavy metal polluted environment.</title>
        <authorList>
            <person name="Li Y."/>
        </authorList>
    </citation>
    <scope>NUCLEOTIDE SEQUENCE [LARGE SCALE GENOMIC DNA]</scope>
    <source>
        <strain evidence="4 6">P2</strain>
    </source>
</reference>
<dbReference type="AlphaFoldDB" id="A0AAE6JKR6"/>
<name>A0AAE6JKR6_9SPHI</name>
<comment type="similarity">
    <text evidence="1 2">Belongs to the universal stress protein A family.</text>
</comment>
<dbReference type="EMBL" id="CP071880">
    <property type="protein sequence ID" value="QTE50852.1"/>
    <property type="molecule type" value="Genomic_DNA"/>
</dbReference>
<dbReference type="PIRSF" id="PIRSF006276">
    <property type="entry name" value="UspA"/>
    <property type="match status" value="1"/>
</dbReference>
<dbReference type="Gene3D" id="3.40.50.620">
    <property type="entry name" value="HUPs"/>
    <property type="match status" value="1"/>
</dbReference>
<evidence type="ECO:0000313" key="6">
    <source>
        <dbReference type="Proteomes" id="UP000250557"/>
    </source>
</evidence>
<dbReference type="InterPro" id="IPR014729">
    <property type="entry name" value="Rossmann-like_a/b/a_fold"/>
</dbReference>
<dbReference type="Proteomes" id="UP000250557">
    <property type="component" value="Chromosome"/>
</dbReference>
<dbReference type="InterPro" id="IPR006015">
    <property type="entry name" value="Universal_stress_UspA"/>
</dbReference>
<reference evidence="5 7" key="2">
    <citation type="submission" date="2021-03" db="EMBL/GenBank/DDBJ databases">
        <title>Mucilaginibacter strains isolated from gold and copper mining confer multi heavy-metal resistance.</title>
        <authorList>
            <person name="Li Y."/>
        </authorList>
    </citation>
    <scope>NUCLEOTIDE SEQUENCE [LARGE SCALE GENOMIC DNA]</scope>
    <source>
        <strain evidence="5 7">P2-4</strain>
    </source>
</reference>
<dbReference type="PANTHER" id="PTHR46268">
    <property type="entry name" value="STRESS RESPONSE PROTEIN NHAX"/>
    <property type="match status" value="1"/>
</dbReference>
<comment type="subcellular location">
    <subcellularLocation>
        <location evidence="2">Cytoplasm</location>
    </subcellularLocation>
</comment>
<dbReference type="PANTHER" id="PTHR46268:SF6">
    <property type="entry name" value="UNIVERSAL STRESS PROTEIN UP12"/>
    <property type="match status" value="1"/>
</dbReference>
<keyword evidence="2" id="KW-0963">Cytoplasm</keyword>
<proteinExistence type="inferred from homology"/>
<dbReference type="Proteomes" id="UP000663940">
    <property type="component" value="Chromosome"/>
</dbReference>
<keyword evidence="7" id="KW-1185">Reference proteome</keyword>
<dbReference type="GO" id="GO:0005737">
    <property type="term" value="C:cytoplasm"/>
    <property type="evidence" value="ECO:0007669"/>
    <property type="project" value="UniProtKB-SubCell"/>
</dbReference>
<dbReference type="EMBL" id="CP043451">
    <property type="protein sequence ID" value="QEM06615.1"/>
    <property type="molecule type" value="Genomic_DNA"/>
</dbReference>
<feature type="domain" description="UspA" evidence="3">
    <location>
        <begin position="3"/>
        <end position="142"/>
    </location>
</feature>
<organism evidence="4 6">
    <name type="scientific">Mucilaginibacter rubeus</name>
    <dbReference type="NCBI Taxonomy" id="2027860"/>
    <lineage>
        <taxon>Bacteria</taxon>
        <taxon>Pseudomonadati</taxon>
        <taxon>Bacteroidota</taxon>
        <taxon>Sphingobacteriia</taxon>
        <taxon>Sphingobacteriales</taxon>
        <taxon>Sphingobacteriaceae</taxon>
        <taxon>Mucilaginibacter</taxon>
    </lineage>
</organism>
<dbReference type="RefSeq" id="WP_112656210.1">
    <property type="nucleotide sequence ID" value="NZ_CP043451.1"/>
</dbReference>
<evidence type="ECO:0000259" key="3">
    <source>
        <dbReference type="Pfam" id="PF00582"/>
    </source>
</evidence>
<protein>
    <recommendedName>
        <fullName evidence="2">Universal stress protein</fullName>
    </recommendedName>
</protein>
<evidence type="ECO:0000313" key="7">
    <source>
        <dbReference type="Proteomes" id="UP000663940"/>
    </source>
</evidence>